<feature type="compositionally biased region" description="Pro residues" evidence="1">
    <location>
        <begin position="124"/>
        <end position="136"/>
    </location>
</feature>
<keyword evidence="3" id="KW-1185">Reference proteome</keyword>
<dbReference type="AlphaFoldDB" id="A0A2T2NMZ4"/>
<protein>
    <submittedName>
        <fullName evidence="2">Uncharacterized protein</fullName>
    </submittedName>
</protein>
<feature type="region of interest" description="Disordered" evidence="1">
    <location>
        <begin position="67"/>
        <end position="136"/>
    </location>
</feature>
<feature type="compositionally biased region" description="Pro residues" evidence="1">
    <location>
        <begin position="85"/>
        <end position="107"/>
    </location>
</feature>
<gene>
    <name evidence="2" type="ORF">BS50DRAFT_374087</name>
</gene>
<sequence length="136" mass="15389">MMAKRAIVHVTFRCKGRDNTSDRDRHGASTAPCYIKNNSQPINKRAFAITYKKNPCHAVPLAREQDPACPSSHVFDTAFQNQPMTHPPTIPERQPQHPPWSPAPPYIPNRRTPHSPIWHLIVPPSKPPRPTNKPCP</sequence>
<dbReference type="EMBL" id="KZ678135">
    <property type="protein sequence ID" value="PSN66803.1"/>
    <property type="molecule type" value="Genomic_DNA"/>
</dbReference>
<accession>A0A2T2NMZ4</accession>
<evidence type="ECO:0000256" key="1">
    <source>
        <dbReference type="SAM" id="MobiDB-lite"/>
    </source>
</evidence>
<dbReference type="Proteomes" id="UP000240883">
    <property type="component" value="Unassembled WGS sequence"/>
</dbReference>
<proteinExistence type="predicted"/>
<organism evidence="2 3">
    <name type="scientific">Corynespora cassiicola Philippines</name>
    <dbReference type="NCBI Taxonomy" id="1448308"/>
    <lineage>
        <taxon>Eukaryota</taxon>
        <taxon>Fungi</taxon>
        <taxon>Dikarya</taxon>
        <taxon>Ascomycota</taxon>
        <taxon>Pezizomycotina</taxon>
        <taxon>Dothideomycetes</taxon>
        <taxon>Pleosporomycetidae</taxon>
        <taxon>Pleosporales</taxon>
        <taxon>Corynesporascaceae</taxon>
        <taxon>Corynespora</taxon>
    </lineage>
</organism>
<evidence type="ECO:0000313" key="2">
    <source>
        <dbReference type="EMBL" id="PSN66803.1"/>
    </source>
</evidence>
<reference evidence="2 3" key="1">
    <citation type="journal article" date="2018" name="Front. Microbiol.">
        <title>Genome-Wide Analysis of Corynespora cassiicola Leaf Fall Disease Putative Effectors.</title>
        <authorList>
            <person name="Lopez D."/>
            <person name="Ribeiro S."/>
            <person name="Label P."/>
            <person name="Fumanal B."/>
            <person name="Venisse J.S."/>
            <person name="Kohler A."/>
            <person name="de Oliveira R.R."/>
            <person name="Labutti K."/>
            <person name="Lipzen A."/>
            <person name="Lail K."/>
            <person name="Bauer D."/>
            <person name="Ohm R.A."/>
            <person name="Barry K.W."/>
            <person name="Spatafora J."/>
            <person name="Grigoriev I.V."/>
            <person name="Martin F.M."/>
            <person name="Pujade-Renaud V."/>
        </authorList>
    </citation>
    <scope>NUCLEOTIDE SEQUENCE [LARGE SCALE GENOMIC DNA]</scope>
    <source>
        <strain evidence="2 3">Philippines</strain>
    </source>
</reference>
<name>A0A2T2NMZ4_CORCC</name>
<evidence type="ECO:0000313" key="3">
    <source>
        <dbReference type="Proteomes" id="UP000240883"/>
    </source>
</evidence>